<dbReference type="GO" id="GO:0007420">
    <property type="term" value="P:brain development"/>
    <property type="evidence" value="ECO:0007669"/>
    <property type="project" value="TreeGrafter"/>
</dbReference>
<keyword evidence="10" id="KW-1185">Reference proteome</keyword>
<dbReference type="EMBL" id="SRMA01026442">
    <property type="protein sequence ID" value="TRY83969.1"/>
    <property type="molecule type" value="Genomic_DNA"/>
</dbReference>
<dbReference type="PROSITE" id="PS50845">
    <property type="entry name" value="RETICULON"/>
    <property type="match status" value="1"/>
</dbReference>
<keyword evidence="2 6" id="KW-0812">Transmembrane</keyword>
<comment type="caution">
    <text evidence="9">The sequence shown here is derived from an EMBL/GenBank/DDBJ whole genome shotgun (WGS) entry which is preliminary data.</text>
</comment>
<dbReference type="GO" id="GO:0071787">
    <property type="term" value="P:endoplasmic reticulum tubular network formation"/>
    <property type="evidence" value="ECO:0007669"/>
    <property type="project" value="TreeGrafter"/>
</dbReference>
<evidence type="ECO:0000313" key="9">
    <source>
        <dbReference type="EMBL" id="TRY83969.1"/>
    </source>
</evidence>
<evidence type="ECO:0000256" key="1">
    <source>
        <dbReference type="ARBA" id="ARBA00004477"/>
    </source>
</evidence>
<feature type="region of interest" description="Disordered" evidence="7">
    <location>
        <begin position="228"/>
        <end position="255"/>
    </location>
</feature>
<evidence type="ECO:0000256" key="3">
    <source>
        <dbReference type="ARBA" id="ARBA00022824"/>
    </source>
</evidence>
<evidence type="ECO:0000259" key="8">
    <source>
        <dbReference type="PROSITE" id="PS50845"/>
    </source>
</evidence>
<dbReference type="PANTHER" id="PTHR45799:SF7">
    <property type="entry name" value="RETICULON"/>
    <property type="match status" value="1"/>
</dbReference>
<reference evidence="9 10" key="1">
    <citation type="journal article" date="2019" name="Sci. Data">
        <title>Hybrid genome assembly and annotation of Danionella translucida.</title>
        <authorList>
            <person name="Kadobianskyi M."/>
            <person name="Schulze L."/>
            <person name="Schuelke M."/>
            <person name="Judkewitz B."/>
        </authorList>
    </citation>
    <scope>NUCLEOTIDE SEQUENCE [LARGE SCALE GENOMIC DNA]</scope>
    <source>
        <strain evidence="9 10">Bolton</strain>
    </source>
</reference>
<feature type="domain" description="Reticulon" evidence="8">
    <location>
        <begin position="301"/>
        <end position="498"/>
    </location>
</feature>
<dbReference type="Proteomes" id="UP000316079">
    <property type="component" value="Unassembled WGS sequence"/>
</dbReference>
<evidence type="ECO:0000256" key="2">
    <source>
        <dbReference type="ARBA" id="ARBA00022692"/>
    </source>
</evidence>
<keyword evidence="5 6" id="KW-0472">Membrane</keyword>
<dbReference type="GO" id="GO:0014069">
    <property type="term" value="C:postsynaptic density"/>
    <property type="evidence" value="ECO:0007669"/>
    <property type="project" value="TreeGrafter"/>
</dbReference>
<dbReference type="STRING" id="623744.A0A553Q211"/>
<feature type="compositionally biased region" description="Basic and acidic residues" evidence="7">
    <location>
        <begin position="23"/>
        <end position="40"/>
    </location>
</feature>
<dbReference type="PANTHER" id="PTHR45799">
    <property type="entry name" value="RETICULON-LIKE PROTEIN"/>
    <property type="match status" value="1"/>
</dbReference>
<evidence type="ECO:0000256" key="5">
    <source>
        <dbReference type="ARBA" id="ARBA00023136"/>
    </source>
</evidence>
<name>A0A553Q211_9TELE</name>
<dbReference type="OrthoDB" id="567788at2759"/>
<sequence length="498" mass="54940">MIHEAQLLQSEQLSLGGAVSWRGSEEERKTSSSALQRDECTSSTQPEGADWMGPACVVTLYLCALHLHEAGAVYRCGNEESDYPELQTAREWSDDDIGADDDEGLDDDDESCLSSSSIWGTPRQNSFELTFSYIAFAENDSPLRRDSGRRRTALKSGRGSQLHTELPETPAPLDSPAAEWDPQSFLNVEDEERSGTGTHEAQRNMMEDFLEKDTGTGGATKEISGILTHSHHRKEQLTVPQLPGSDPTVATETTPTHQMVNKSHVTASAIGCNTQEELICKQRHSTISQSEEPTTHIQFAVMELIFWKDMEKTGLVFTGLVVTLLSLFQLSIISVISMLSLGLMCCTISVRIYYSLLHALQLGDGVHPFQTYLDLDISLKEEAQQTLQRVIVLSCSALDTVRNLVFVANLFNSLKFWLLMYLVTFLGNLCNGLTLLIIGVIAVFSVPLFYTRHQDKVDHCIGAVQGKIDNLKDFIHRLAQGGGPPQDPTPGGAKPKTH</sequence>
<dbReference type="InterPro" id="IPR003388">
    <property type="entry name" value="Reticulon"/>
</dbReference>
<keyword evidence="3 6" id="KW-0256">Endoplasmic reticulum</keyword>
<feature type="region of interest" description="Disordered" evidence="7">
    <location>
        <begin position="142"/>
        <end position="176"/>
    </location>
</feature>
<accession>A0A553Q211</accession>
<evidence type="ECO:0000256" key="7">
    <source>
        <dbReference type="SAM" id="MobiDB-lite"/>
    </source>
</evidence>
<dbReference type="InterPro" id="IPR046964">
    <property type="entry name" value="RTN1-4"/>
</dbReference>
<evidence type="ECO:0000256" key="4">
    <source>
        <dbReference type="ARBA" id="ARBA00022989"/>
    </source>
</evidence>
<protein>
    <recommendedName>
        <fullName evidence="6">Reticulon</fullName>
    </recommendedName>
</protein>
<dbReference type="Pfam" id="PF02453">
    <property type="entry name" value="Reticulon"/>
    <property type="match status" value="1"/>
</dbReference>
<dbReference type="GO" id="GO:0030182">
    <property type="term" value="P:neuron differentiation"/>
    <property type="evidence" value="ECO:0007669"/>
    <property type="project" value="TreeGrafter"/>
</dbReference>
<comment type="subcellular location">
    <subcellularLocation>
        <location evidence="1 6">Endoplasmic reticulum membrane</location>
        <topology evidence="1 6">Multi-pass membrane protein</topology>
    </subcellularLocation>
</comment>
<feature type="region of interest" description="Disordered" evidence="7">
    <location>
        <begin position="89"/>
        <end position="117"/>
    </location>
</feature>
<dbReference type="Gene3D" id="1.20.5.2480">
    <property type="match status" value="1"/>
</dbReference>
<feature type="transmembrane region" description="Helical" evidence="6">
    <location>
        <begin position="417"/>
        <end position="450"/>
    </location>
</feature>
<feature type="transmembrane region" description="Helical" evidence="6">
    <location>
        <begin position="313"/>
        <end position="330"/>
    </location>
</feature>
<evidence type="ECO:0000313" key="10">
    <source>
        <dbReference type="Proteomes" id="UP000316079"/>
    </source>
</evidence>
<feature type="region of interest" description="Disordered" evidence="7">
    <location>
        <begin position="18"/>
        <end position="48"/>
    </location>
</feature>
<dbReference type="AlphaFoldDB" id="A0A553Q211"/>
<evidence type="ECO:0000256" key="6">
    <source>
        <dbReference type="RuleBase" id="RU210713"/>
    </source>
</evidence>
<organism evidence="9 10">
    <name type="scientific">Danionella cerebrum</name>
    <dbReference type="NCBI Taxonomy" id="2873325"/>
    <lineage>
        <taxon>Eukaryota</taxon>
        <taxon>Metazoa</taxon>
        <taxon>Chordata</taxon>
        <taxon>Craniata</taxon>
        <taxon>Vertebrata</taxon>
        <taxon>Euteleostomi</taxon>
        <taxon>Actinopterygii</taxon>
        <taxon>Neopterygii</taxon>
        <taxon>Teleostei</taxon>
        <taxon>Ostariophysi</taxon>
        <taxon>Cypriniformes</taxon>
        <taxon>Danionidae</taxon>
        <taxon>Danioninae</taxon>
        <taxon>Danionella</taxon>
    </lineage>
</organism>
<feature type="compositionally biased region" description="Acidic residues" evidence="7">
    <location>
        <begin position="93"/>
        <end position="111"/>
    </location>
</feature>
<proteinExistence type="predicted"/>
<dbReference type="GO" id="GO:0005789">
    <property type="term" value="C:endoplasmic reticulum membrane"/>
    <property type="evidence" value="ECO:0007669"/>
    <property type="project" value="UniProtKB-SubCell"/>
</dbReference>
<dbReference type="GO" id="GO:0043005">
    <property type="term" value="C:neuron projection"/>
    <property type="evidence" value="ECO:0007669"/>
    <property type="project" value="TreeGrafter"/>
</dbReference>
<gene>
    <name evidence="9" type="ORF">DNTS_006288</name>
</gene>
<keyword evidence="4 6" id="KW-1133">Transmembrane helix</keyword>